<feature type="chain" id="PRO_5012923318" description="SXP/RAL-2 family protein Ani s 5-like cation-binding domain-containing protein" evidence="1">
    <location>
        <begin position="18"/>
        <end position="202"/>
    </location>
</feature>
<evidence type="ECO:0008006" key="4">
    <source>
        <dbReference type="Google" id="ProtNLM"/>
    </source>
</evidence>
<proteinExistence type="predicted"/>
<feature type="signal peptide" evidence="1">
    <location>
        <begin position="1"/>
        <end position="17"/>
    </location>
</feature>
<dbReference type="AlphaFoldDB" id="A0A2A2LC87"/>
<keyword evidence="3" id="KW-1185">Reference proteome</keyword>
<evidence type="ECO:0000313" key="2">
    <source>
        <dbReference type="EMBL" id="PAV83667.1"/>
    </source>
</evidence>
<name>A0A2A2LC87_9BILA</name>
<gene>
    <name evidence="2" type="ORF">WR25_21691</name>
</gene>
<dbReference type="EMBL" id="LIAE01006940">
    <property type="protein sequence ID" value="PAV83667.1"/>
    <property type="molecule type" value="Genomic_DNA"/>
</dbReference>
<reference evidence="2 3" key="1">
    <citation type="journal article" date="2017" name="Curr. Biol.">
        <title>Genome architecture and evolution of a unichromosomal asexual nematode.</title>
        <authorList>
            <person name="Fradin H."/>
            <person name="Zegar C."/>
            <person name="Gutwein M."/>
            <person name="Lucas J."/>
            <person name="Kovtun M."/>
            <person name="Corcoran D."/>
            <person name="Baugh L.R."/>
            <person name="Kiontke K."/>
            <person name="Gunsalus K."/>
            <person name="Fitch D.H."/>
            <person name="Piano F."/>
        </authorList>
    </citation>
    <scope>NUCLEOTIDE SEQUENCE [LARGE SCALE GENOMIC DNA]</scope>
    <source>
        <strain evidence="2">PF1309</strain>
    </source>
</reference>
<protein>
    <recommendedName>
        <fullName evidence="4">SXP/RAL-2 family protein Ani s 5-like cation-binding domain-containing protein</fullName>
    </recommendedName>
</protein>
<comment type="caution">
    <text evidence="2">The sequence shown here is derived from an EMBL/GenBank/DDBJ whole genome shotgun (WGS) entry which is preliminary data.</text>
</comment>
<dbReference type="Proteomes" id="UP000218231">
    <property type="component" value="Unassembled WGS sequence"/>
</dbReference>
<evidence type="ECO:0000256" key="1">
    <source>
        <dbReference type="SAM" id="SignalP"/>
    </source>
</evidence>
<accession>A0A2A2LC87</accession>
<evidence type="ECO:0000313" key="3">
    <source>
        <dbReference type="Proteomes" id="UP000218231"/>
    </source>
</evidence>
<sequence>MIRFLLFLGLAVAFSAARPAPAEPKLEMGKFDTASLYDDGRLNKLKEVTNTLTPEQKKKIDDATAIMFDRNLSVDEKYNKLAALSENKEMDANKEKMLKEFIGKLNEILQYYDKELLPGVSPKARKVLEAMEDMMKKPIAWMEKSKEEQQAQMLKYAEGMEVDDVFHIYGVMSKLMAKAKELGIIDMHKKLEQQMMTGNEFF</sequence>
<organism evidence="2 3">
    <name type="scientific">Diploscapter pachys</name>
    <dbReference type="NCBI Taxonomy" id="2018661"/>
    <lineage>
        <taxon>Eukaryota</taxon>
        <taxon>Metazoa</taxon>
        <taxon>Ecdysozoa</taxon>
        <taxon>Nematoda</taxon>
        <taxon>Chromadorea</taxon>
        <taxon>Rhabditida</taxon>
        <taxon>Rhabditina</taxon>
        <taxon>Rhabditomorpha</taxon>
        <taxon>Rhabditoidea</taxon>
        <taxon>Rhabditidae</taxon>
        <taxon>Diploscapter</taxon>
    </lineage>
</organism>
<keyword evidence="1" id="KW-0732">Signal</keyword>